<feature type="transmembrane region" description="Helical" evidence="1">
    <location>
        <begin position="47"/>
        <end position="67"/>
    </location>
</feature>
<evidence type="ECO:0000256" key="1">
    <source>
        <dbReference type="SAM" id="Phobius"/>
    </source>
</evidence>
<dbReference type="AlphaFoldDB" id="A0A6A6NN37"/>
<gene>
    <name evidence="2" type="ORF">BDY21DRAFT_142229</name>
</gene>
<keyword evidence="1" id="KW-0472">Membrane</keyword>
<proteinExistence type="predicted"/>
<sequence>MCVCVGVGGWVENFQPHLCLAGLAARAAGRHGDLGMRLLAARRDARVCAYLFFFFSGLFAARCWILTPYGWVRGGFPCHVLELFSRPALFLAFDRPHGAAAGCLFVACLLFRSRVGHVTAWESLLVVFSLLPFGSFFWALPLRWAAYCHRCVLRGGDA</sequence>
<keyword evidence="1" id="KW-0812">Transmembrane</keyword>
<keyword evidence="1" id="KW-1133">Transmembrane helix</keyword>
<organism evidence="2 3">
    <name type="scientific">Lineolata rhizophorae</name>
    <dbReference type="NCBI Taxonomy" id="578093"/>
    <lineage>
        <taxon>Eukaryota</taxon>
        <taxon>Fungi</taxon>
        <taxon>Dikarya</taxon>
        <taxon>Ascomycota</taxon>
        <taxon>Pezizomycotina</taxon>
        <taxon>Dothideomycetes</taxon>
        <taxon>Dothideomycetes incertae sedis</taxon>
        <taxon>Lineolatales</taxon>
        <taxon>Lineolataceae</taxon>
        <taxon>Lineolata</taxon>
    </lineage>
</organism>
<dbReference type="Proteomes" id="UP000799766">
    <property type="component" value="Unassembled WGS sequence"/>
</dbReference>
<dbReference type="EMBL" id="MU001699">
    <property type="protein sequence ID" value="KAF2453160.1"/>
    <property type="molecule type" value="Genomic_DNA"/>
</dbReference>
<keyword evidence="3" id="KW-1185">Reference proteome</keyword>
<reference evidence="2" key="1">
    <citation type="journal article" date="2020" name="Stud. Mycol.">
        <title>101 Dothideomycetes genomes: a test case for predicting lifestyles and emergence of pathogens.</title>
        <authorList>
            <person name="Haridas S."/>
            <person name="Albert R."/>
            <person name="Binder M."/>
            <person name="Bloem J."/>
            <person name="Labutti K."/>
            <person name="Salamov A."/>
            <person name="Andreopoulos B."/>
            <person name="Baker S."/>
            <person name="Barry K."/>
            <person name="Bills G."/>
            <person name="Bluhm B."/>
            <person name="Cannon C."/>
            <person name="Castanera R."/>
            <person name="Culley D."/>
            <person name="Daum C."/>
            <person name="Ezra D."/>
            <person name="Gonzalez J."/>
            <person name="Henrissat B."/>
            <person name="Kuo A."/>
            <person name="Liang C."/>
            <person name="Lipzen A."/>
            <person name="Lutzoni F."/>
            <person name="Magnuson J."/>
            <person name="Mondo S."/>
            <person name="Nolan M."/>
            <person name="Ohm R."/>
            <person name="Pangilinan J."/>
            <person name="Park H.-J."/>
            <person name="Ramirez L."/>
            <person name="Alfaro M."/>
            <person name="Sun H."/>
            <person name="Tritt A."/>
            <person name="Yoshinaga Y."/>
            <person name="Zwiers L.-H."/>
            <person name="Turgeon B."/>
            <person name="Goodwin S."/>
            <person name="Spatafora J."/>
            <person name="Crous P."/>
            <person name="Grigoriev I."/>
        </authorList>
    </citation>
    <scope>NUCLEOTIDE SEQUENCE</scope>
    <source>
        <strain evidence="2">ATCC 16933</strain>
    </source>
</reference>
<feature type="transmembrane region" description="Helical" evidence="1">
    <location>
        <begin position="123"/>
        <end position="144"/>
    </location>
</feature>
<feature type="transmembrane region" description="Helical" evidence="1">
    <location>
        <begin position="87"/>
        <end position="111"/>
    </location>
</feature>
<protein>
    <submittedName>
        <fullName evidence="2">Uncharacterized protein</fullName>
    </submittedName>
</protein>
<evidence type="ECO:0000313" key="2">
    <source>
        <dbReference type="EMBL" id="KAF2453160.1"/>
    </source>
</evidence>
<accession>A0A6A6NN37</accession>
<evidence type="ECO:0000313" key="3">
    <source>
        <dbReference type="Proteomes" id="UP000799766"/>
    </source>
</evidence>
<name>A0A6A6NN37_9PEZI</name>